<keyword evidence="2" id="KW-1185">Reference proteome</keyword>
<sequence>MSYNFIQFVKESAKTTTDVIQPKEGPSKPQSSAASIYQEVLALPKSSSSPQLFCDEQDTYPRRLCKVCGRHIAEDAWLEHIRSVGHLVSTVPNVSAPTTFHLDESNIGFRILSKTGWEYGSGLGAQGQGKRHPITAKVKASRSGIGAKEQGARGIKHYGTDLPQSTQRSRNKKEILRQHEEDERRRQLLLTYMKR</sequence>
<protein>
    <submittedName>
        <fullName evidence="1">Uncharacterized protein</fullName>
    </submittedName>
</protein>
<reference evidence="1" key="1">
    <citation type="submission" date="2022-06" db="EMBL/GenBank/DDBJ databases">
        <title>Phylogenomic reconstructions and comparative analyses of Kickxellomycotina fungi.</title>
        <authorList>
            <person name="Reynolds N.K."/>
            <person name="Stajich J.E."/>
            <person name="Barry K."/>
            <person name="Grigoriev I.V."/>
            <person name="Crous P."/>
            <person name="Smith M.E."/>
        </authorList>
    </citation>
    <scope>NUCLEOTIDE SEQUENCE</scope>
    <source>
        <strain evidence="1">RSA 2271</strain>
    </source>
</reference>
<gene>
    <name evidence="1" type="ORF">EV182_006383</name>
</gene>
<dbReference type="EMBL" id="JAMZIH010007746">
    <property type="protein sequence ID" value="KAJ1672843.1"/>
    <property type="molecule type" value="Genomic_DNA"/>
</dbReference>
<accession>A0ACC1HAY4</accession>
<organism evidence="1 2">
    <name type="scientific">Spiromyces aspiralis</name>
    <dbReference type="NCBI Taxonomy" id="68401"/>
    <lineage>
        <taxon>Eukaryota</taxon>
        <taxon>Fungi</taxon>
        <taxon>Fungi incertae sedis</taxon>
        <taxon>Zoopagomycota</taxon>
        <taxon>Kickxellomycotina</taxon>
        <taxon>Kickxellomycetes</taxon>
        <taxon>Kickxellales</taxon>
        <taxon>Kickxellaceae</taxon>
        <taxon>Spiromyces</taxon>
    </lineage>
</organism>
<evidence type="ECO:0000313" key="1">
    <source>
        <dbReference type="EMBL" id="KAJ1672843.1"/>
    </source>
</evidence>
<proteinExistence type="predicted"/>
<name>A0ACC1HAY4_9FUNG</name>
<evidence type="ECO:0000313" key="2">
    <source>
        <dbReference type="Proteomes" id="UP001145114"/>
    </source>
</evidence>
<dbReference type="Proteomes" id="UP001145114">
    <property type="component" value="Unassembled WGS sequence"/>
</dbReference>
<comment type="caution">
    <text evidence="1">The sequence shown here is derived from an EMBL/GenBank/DDBJ whole genome shotgun (WGS) entry which is preliminary data.</text>
</comment>